<reference evidence="2 3" key="1">
    <citation type="journal article" date="2013" name="Nat. Commun.">
        <title>Genome analysis reveals insights into physiology and longevity of the Brandt's bat Myotis brandtii.</title>
        <authorList>
            <person name="Seim I."/>
            <person name="Fang X."/>
            <person name="Xiong Z."/>
            <person name="Lobanov A.V."/>
            <person name="Huang Z."/>
            <person name="Ma S."/>
            <person name="Feng Y."/>
            <person name="Turanov A.A."/>
            <person name="Zhu Y."/>
            <person name="Lenz T.L."/>
            <person name="Gerashchenko M.V."/>
            <person name="Fan D."/>
            <person name="Hee Yim S."/>
            <person name="Yao X."/>
            <person name="Jordan D."/>
            <person name="Xiong Y."/>
            <person name="Ma Y."/>
            <person name="Lyapunov A.N."/>
            <person name="Chen G."/>
            <person name="Kulakova O.I."/>
            <person name="Sun Y."/>
            <person name="Lee S.G."/>
            <person name="Bronson R.T."/>
            <person name="Moskalev A.A."/>
            <person name="Sunyaev S.R."/>
            <person name="Zhang G."/>
            <person name="Krogh A."/>
            <person name="Wang J."/>
            <person name="Gladyshev V.N."/>
        </authorList>
    </citation>
    <scope>NUCLEOTIDE SEQUENCE [LARGE SCALE GENOMIC DNA]</scope>
</reference>
<dbReference type="AlphaFoldDB" id="S7MG92"/>
<keyword evidence="3" id="KW-1185">Reference proteome</keyword>
<feature type="region of interest" description="Disordered" evidence="1">
    <location>
        <begin position="37"/>
        <end position="69"/>
    </location>
</feature>
<feature type="compositionally biased region" description="Low complexity" evidence="1">
    <location>
        <begin position="51"/>
        <end position="69"/>
    </location>
</feature>
<dbReference type="PANTHER" id="PTHR36859:SF1">
    <property type="entry name" value="PROTEIN HIDE1"/>
    <property type="match status" value="1"/>
</dbReference>
<proteinExistence type="predicted"/>
<dbReference type="EMBL" id="KE161342">
    <property type="protein sequence ID" value="EPQ03299.1"/>
    <property type="molecule type" value="Genomic_DNA"/>
</dbReference>
<organism evidence="2 3">
    <name type="scientific">Myotis brandtii</name>
    <name type="common">Brandt's bat</name>
    <dbReference type="NCBI Taxonomy" id="109478"/>
    <lineage>
        <taxon>Eukaryota</taxon>
        <taxon>Metazoa</taxon>
        <taxon>Chordata</taxon>
        <taxon>Craniata</taxon>
        <taxon>Vertebrata</taxon>
        <taxon>Euteleostomi</taxon>
        <taxon>Mammalia</taxon>
        <taxon>Eutheria</taxon>
        <taxon>Laurasiatheria</taxon>
        <taxon>Chiroptera</taxon>
        <taxon>Yangochiroptera</taxon>
        <taxon>Vespertilionidae</taxon>
        <taxon>Myotis</taxon>
    </lineage>
</organism>
<gene>
    <name evidence="2" type="ORF">D623_10007937</name>
</gene>
<dbReference type="InterPro" id="IPR040438">
    <property type="entry name" value="HIDE1"/>
</dbReference>
<protein>
    <submittedName>
        <fullName evidence="2">Protein HIDE1</fullName>
    </submittedName>
</protein>
<evidence type="ECO:0000313" key="3">
    <source>
        <dbReference type="Proteomes" id="UP000052978"/>
    </source>
</evidence>
<sequence length="69" mass="7497">MDTIDKENVQLLLFTQRGVQKMTSEADEAALDACSDSAATYENAGPRKRPTSTSSSPEPPEFSTFRACP</sequence>
<accession>S7MG92</accession>
<evidence type="ECO:0000313" key="2">
    <source>
        <dbReference type="EMBL" id="EPQ03299.1"/>
    </source>
</evidence>
<dbReference type="PANTHER" id="PTHR36859">
    <property type="entry name" value="PROTEIN HIDE1"/>
    <property type="match status" value="1"/>
</dbReference>
<dbReference type="Proteomes" id="UP000052978">
    <property type="component" value="Unassembled WGS sequence"/>
</dbReference>
<name>S7MG92_MYOBR</name>
<evidence type="ECO:0000256" key="1">
    <source>
        <dbReference type="SAM" id="MobiDB-lite"/>
    </source>
</evidence>